<dbReference type="InterPro" id="IPR029058">
    <property type="entry name" value="AB_hydrolase_fold"/>
</dbReference>
<evidence type="ECO:0000313" key="1">
    <source>
        <dbReference type="EMBL" id="VDG26959.1"/>
    </source>
</evidence>
<dbReference type="RefSeq" id="WP_130851277.1">
    <property type="nucleotide sequence ID" value="NZ_UYIG01000001.1"/>
</dbReference>
<dbReference type="InterPro" id="IPR050583">
    <property type="entry name" value="Mycobacterial_A85_antigen"/>
</dbReference>
<dbReference type="SUPFAM" id="SSF53474">
    <property type="entry name" value="alpha/beta-Hydrolases"/>
    <property type="match status" value="1"/>
</dbReference>
<dbReference type="Gene3D" id="3.40.50.1820">
    <property type="entry name" value="alpha/beta hydrolase"/>
    <property type="match status" value="1"/>
</dbReference>
<gene>
    <name evidence="1" type="ORF">MUDAN_MDHGFNIF_00342</name>
</gene>
<organism evidence="1 2">
    <name type="scientific">Lactiplantibacillus mudanjiangensis</name>
    <dbReference type="NCBI Taxonomy" id="1296538"/>
    <lineage>
        <taxon>Bacteria</taxon>
        <taxon>Bacillati</taxon>
        <taxon>Bacillota</taxon>
        <taxon>Bacilli</taxon>
        <taxon>Lactobacillales</taxon>
        <taxon>Lactobacillaceae</taxon>
        <taxon>Lactiplantibacillus</taxon>
    </lineage>
</organism>
<dbReference type="PANTHER" id="PTHR48098">
    <property type="entry name" value="ENTEROCHELIN ESTERASE-RELATED"/>
    <property type="match status" value="1"/>
</dbReference>
<protein>
    <submittedName>
        <fullName evidence="1">Acetyl esterase [Lactobacillus paraplantarum]</fullName>
    </submittedName>
</protein>
<dbReference type="GO" id="GO:0016747">
    <property type="term" value="F:acyltransferase activity, transferring groups other than amino-acyl groups"/>
    <property type="evidence" value="ECO:0007669"/>
    <property type="project" value="TreeGrafter"/>
</dbReference>
<reference evidence="1 2" key="1">
    <citation type="submission" date="2018-11" db="EMBL/GenBank/DDBJ databases">
        <authorList>
            <person name="Wuyts S."/>
        </authorList>
    </citation>
    <scope>NUCLEOTIDE SEQUENCE [LARGE SCALE GENOMIC DNA]</scope>
    <source>
        <strain evidence="1">Lactobacillus mudanjiangensis AMBF249</strain>
    </source>
</reference>
<dbReference type="EMBL" id="UYIG01000001">
    <property type="protein sequence ID" value="VDG26959.1"/>
    <property type="molecule type" value="Genomic_DNA"/>
</dbReference>
<keyword evidence="2" id="KW-1185">Reference proteome</keyword>
<dbReference type="InterPro" id="IPR000801">
    <property type="entry name" value="Esterase-like"/>
</dbReference>
<proteinExistence type="predicted"/>
<dbReference type="OrthoDB" id="9803578at2"/>
<dbReference type="AlphaFoldDB" id="A0A660DYE0"/>
<dbReference type="Pfam" id="PF00756">
    <property type="entry name" value="Esterase"/>
    <property type="match status" value="1"/>
</dbReference>
<dbReference type="PANTHER" id="PTHR48098:SF1">
    <property type="entry name" value="DIACYLGLYCEROL ACYLTRANSFERASE_MYCOLYLTRANSFERASE AG85A"/>
    <property type="match status" value="1"/>
</dbReference>
<accession>A0A660DYE0</accession>
<name>A0A660DYE0_9LACO</name>
<sequence length="280" mass="31830">MAIIRINFMAQTLNRTVPLIVCLPTDKSYAPWQTEQRDPNKPFKTLYLLHGILGSEVDWLAGSRIQQWSDERNLAVVMPAGENSFYLDHEWTGDYYSQFIGRELVEFTRRTFPLSHERSDTYIGGLSMGGYGALYNGLTYHETFGAIVALSAGLNVQSGMDKITKNPRWFGETAAFLHSAFGPDLDQVVKSTANPKVLIDQLLAEKVTMPDIFMAIGDRDELKSVNDDFDQFLTNKGIEHVYHVDSGNHEWDFWNRYLLKALEWLPLEVKDQGIDSGNIK</sequence>
<evidence type="ECO:0000313" key="2">
    <source>
        <dbReference type="Proteomes" id="UP000289996"/>
    </source>
</evidence>
<dbReference type="Proteomes" id="UP000289996">
    <property type="component" value="Unassembled WGS sequence"/>
</dbReference>